<dbReference type="Gene3D" id="3.40.50.1970">
    <property type="match status" value="1"/>
</dbReference>
<comment type="caution">
    <text evidence="6">The sequence shown here is derived from an EMBL/GenBank/DDBJ whole genome shotgun (WGS) entry which is preliminary data.</text>
</comment>
<feature type="domain" description="Fe-containing alcohol dehydrogenase-like C-terminal" evidence="5">
    <location>
        <begin position="188"/>
        <end position="386"/>
    </location>
</feature>
<evidence type="ECO:0000256" key="1">
    <source>
        <dbReference type="ARBA" id="ARBA00007358"/>
    </source>
</evidence>
<dbReference type="RefSeq" id="WP_104439166.1">
    <property type="nucleotide sequence ID" value="NZ_PTJA01000015.1"/>
</dbReference>
<dbReference type="PROSITE" id="PS00913">
    <property type="entry name" value="ADH_IRON_1"/>
    <property type="match status" value="1"/>
</dbReference>
<dbReference type="Pfam" id="PF00465">
    <property type="entry name" value="Fe-ADH"/>
    <property type="match status" value="1"/>
</dbReference>
<dbReference type="PANTHER" id="PTHR11496">
    <property type="entry name" value="ALCOHOL DEHYDROGENASE"/>
    <property type="match status" value="1"/>
</dbReference>
<evidence type="ECO:0000313" key="7">
    <source>
        <dbReference type="Proteomes" id="UP000237749"/>
    </source>
</evidence>
<dbReference type="Gene3D" id="1.20.1090.10">
    <property type="entry name" value="Dehydroquinate synthase-like - alpha domain"/>
    <property type="match status" value="1"/>
</dbReference>
<gene>
    <name evidence="6" type="ORF">BXY41_115103</name>
</gene>
<dbReference type="Proteomes" id="UP000237749">
    <property type="component" value="Unassembled WGS sequence"/>
</dbReference>
<dbReference type="GO" id="GO:0046872">
    <property type="term" value="F:metal ion binding"/>
    <property type="evidence" value="ECO:0007669"/>
    <property type="project" value="InterPro"/>
</dbReference>
<dbReference type="Pfam" id="PF25137">
    <property type="entry name" value="ADH_Fe_C"/>
    <property type="match status" value="1"/>
</dbReference>
<evidence type="ECO:0000256" key="2">
    <source>
        <dbReference type="ARBA" id="ARBA00023002"/>
    </source>
</evidence>
<protein>
    <submittedName>
        <fullName evidence="6">Alcohol dehydrogenase</fullName>
    </submittedName>
</protein>
<dbReference type="SUPFAM" id="SSF56796">
    <property type="entry name" value="Dehydroquinate synthase-like"/>
    <property type="match status" value="1"/>
</dbReference>
<dbReference type="AlphaFoldDB" id="A0A2S6HLR6"/>
<dbReference type="CDD" id="cd08188">
    <property type="entry name" value="PDDH"/>
    <property type="match status" value="1"/>
</dbReference>
<dbReference type="InterPro" id="IPR001670">
    <property type="entry name" value="ADH_Fe/GldA"/>
</dbReference>
<dbReference type="FunFam" id="3.40.50.1970:FF:000003">
    <property type="entry name" value="Alcohol dehydrogenase, iron-containing"/>
    <property type="match status" value="1"/>
</dbReference>
<dbReference type="InterPro" id="IPR056798">
    <property type="entry name" value="ADH_Fe_C"/>
</dbReference>
<sequence length="392" mass="41831">MGLLRVNAVATSFFGRGSIGMLPAELKKRGLKRGLIVTDQFLFKSGAADQVGLFLLEAGIEYAVYYLVQPNPAVAVINECLEAAKALNVDFLTAVGGGSAIDTAKAVSIVLENGGRIEDYEGFNQSERPGIPVVAVNTTAGTGSEVTSFYIVTNPDKHTKMCMVDTNCMVSIAVNDIDFMMSMPKNLTASTGMDAMTHAIEAAVSKRCNPFTDKDALWAMGVISRYLPQAVKDGGNETAREMMAYAEYSAGMAFSNAGLGMVHAMAHSLGGRFNLPHGVCNAILLPYVMEFNGSHKNIAERYKKVAQSLGIEGAETMSGEQAVKEAVSWIRKLSGEIGLEECLSELSVDPGAFGELADSAMADACMDDNPFQPSKEEIIGVYVNAYYGISSK</sequence>
<dbReference type="PANTHER" id="PTHR11496:SF102">
    <property type="entry name" value="ALCOHOL DEHYDROGENASE 4"/>
    <property type="match status" value="1"/>
</dbReference>
<evidence type="ECO:0000259" key="4">
    <source>
        <dbReference type="Pfam" id="PF00465"/>
    </source>
</evidence>
<evidence type="ECO:0000256" key="3">
    <source>
        <dbReference type="ARBA" id="ARBA00023027"/>
    </source>
</evidence>
<evidence type="ECO:0000259" key="5">
    <source>
        <dbReference type="Pfam" id="PF25137"/>
    </source>
</evidence>
<dbReference type="OrthoDB" id="9801156at2"/>
<evidence type="ECO:0000313" key="6">
    <source>
        <dbReference type="EMBL" id="PPK78429.1"/>
    </source>
</evidence>
<comment type="similarity">
    <text evidence="1">Belongs to the iron-containing alcohol dehydrogenase family.</text>
</comment>
<dbReference type="EMBL" id="PTJA01000015">
    <property type="protein sequence ID" value="PPK78429.1"/>
    <property type="molecule type" value="Genomic_DNA"/>
</dbReference>
<reference evidence="6 7" key="1">
    <citation type="submission" date="2018-02" db="EMBL/GenBank/DDBJ databases">
        <title>Genomic Encyclopedia of Archaeal and Bacterial Type Strains, Phase II (KMG-II): from individual species to whole genera.</title>
        <authorList>
            <person name="Goeker M."/>
        </authorList>
    </citation>
    <scope>NUCLEOTIDE SEQUENCE [LARGE SCALE GENOMIC DNA]</scope>
    <source>
        <strain evidence="6 7">DSM 3808</strain>
    </source>
</reference>
<name>A0A2S6HLR6_9FIRM</name>
<dbReference type="FunFam" id="1.20.1090.10:FF:000001">
    <property type="entry name" value="Aldehyde-alcohol dehydrogenase"/>
    <property type="match status" value="1"/>
</dbReference>
<dbReference type="InterPro" id="IPR039697">
    <property type="entry name" value="Alcohol_dehydrogenase_Fe"/>
</dbReference>
<keyword evidence="7" id="KW-1185">Reference proteome</keyword>
<dbReference type="PROSITE" id="PS00060">
    <property type="entry name" value="ADH_IRON_2"/>
    <property type="match status" value="1"/>
</dbReference>
<dbReference type="GO" id="GO:0004022">
    <property type="term" value="F:alcohol dehydrogenase (NAD+) activity"/>
    <property type="evidence" value="ECO:0007669"/>
    <property type="project" value="UniProtKB-ARBA"/>
</dbReference>
<proteinExistence type="inferred from homology"/>
<organism evidence="6 7">
    <name type="scientific">Lacrimispora xylanisolvens</name>
    <dbReference type="NCBI Taxonomy" id="384636"/>
    <lineage>
        <taxon>Bacteria</taxon>
        <taxon>Bacillati</taxon>
        <taxon>Bacillota</taxon>
        <taxon>Clostridia</taxon>
        <taxon>Lachnospirales</taxon>
        <taxon>Lachnospiraceae</taxon>
        <taxon>Lacrimispora</taxon>
    </lineage>
</organism>
<feature type="domain" description="Alcohol dehydrogenase iron-type/glycerol dehydrogenase GldA" evidence="4">
    <location>
        <begin position="13"/>
        <end position="176"/>
    </location>
</feature>
<dbReference type="InterPro" id="IPR018211">
    <property type="entry name" value="ADH_Fe_CS"/>
</dbReference>
<keyword evidence="2" id="KW-0560">Oxidoreductase</keyword>
<accession>A0A2S6HLR6</accession>
<keyword evidence="3" id="KW-0520">NAD</keyword>